<keyword evidence="7" id="KW-0998">Cell outer membrane</keyword>
<dbReference type="GO" id="GO:0015288">
    <property type="term" value="F:porin activity"/>
    <property type="evidence" value="ECO:0007669"/>
    <property type="project" value="TreeGrafter"/>
</dbReference>
<dbReference type="GO" id="GO:0009279">
    <property type="term" value="C:cell outer membrane"/>
    <property type="evidence" value="ECO:0007669"/>
    <property type="project" value="UniProtKB-SubCell"/>
</dbReference>
<reference evidence="9" key="2">
    <citation type="journal article" date="2021" name="PeerJ">
        <title>Extensive microbial diversity within the chicken gut microbiome revealed by metagenomics and culture.</title>
        <authorList>
            <person name="Gilroy R."/>
            <person name="Ravi A."/>
            <person name="Getino M."/>
            <person name="Pursley I."/>
            <person name="Horton D.L."/>
            <person name="Alikhan N.F."/>
            <person name="Baker D."/>
            <person name="Gharbi K."/>
            <person name="Hall N."/>
            <person name="Watson M."/>
            <person name="Adriaenssens E.M."/>
            <person name="Foster-Nyarko E."/>
            <person name="Jarju S."/>
            <person name="Secka A."/>
            <person name="Antonio M."/>
            <person name="Oren A."/>
            <person name="Chaudhuri R.R."/>
            <person name="La Ragione R."/>
            <person name="Hildebrand F."/>
            <person name="Pallen M.J."/>
        </authorList>
    </citation>
    <scope>NUCLEOTIDE SEQUENCE</scope>
    <source>
        <strain evidence="9">11167</strain>
    </source>
</reference>
<comment type="similarity">
    <text evidence="2">Belongs to the outer membrane factor (OMF) (TC 1.B.17) family.</text>
</comment>
<sequence>MRTLRKTIVAFMLALCLLPLAAEEGTKLTYDDLKDSLTLNNPDILQAIEDHRTASLDVKDAKANYHPQISYTLAGSYVYNHQVMPMPVKDMASDMMQDAATAILGDYAGLIDLNDFGLAITPPGYTQGGSLIPITFGSMIDMLPDNYDFAIDTNAPYFNAQLSLVQPIWTWGKIGASVDMYEEIEQAMALQITDTEMQLDVQLKAYLASLYYLEQIDGILAEMESDAAELVALAEGSSETGIMLATDAAEARLTARQLELSRTQIQNQISTILVSLENMTGIEDITLESIDFTPDEAFFMEIANADRNLLEVQATSNSSLNMQMLNHMLSATESAKSAADRSMYWFPDIALSVSANYTAPMNSNWVSQSGWGVTVAVGIQGSIWDGGKKLNDQDRAESAVASAQIARTEAVNTIKSTLNDNFTSIDLALANISYQDANIALLEEELSNEELKLELGAGSRSDVLQKRIELGQARIERLTNCITLAASAYTVEYMTSYTGQ</sequence>
<evidence type="ECO:0000313" key="9">
    <source>
        <dbReference type="EMBL" id="MBO8443795.1"/>
    </source>
</evidence>
<organism evidence="9 10">
    <name type="scientific">Candidatus Aphodenecus pullistercoris</name>
    <dbReference type="NCBI Taxonomy" id="2840669"/>
    <lineage>
        <taxon>Bacteria</taxon>
        <taxon>Pseudomonadati</taxon>
        <taxon>Spirochaetota</taxon>
        <taxon>Spirochaetia</taxon>
        <taxon>Spirochaetales</taxon>
        <taxon>Candidatus Aphodenecus</taxon>
    </lineage>
</organism>
<feature type="chain" id="PRO_5038847928" evidence="8">
    <location>
        <begin position="22"/>
        <end position="500"/>
    </location>
</feature>
<evidence type="ECO:0000256" key="1">
    <source>
        <dbReference type="ARBA" id="ARBA00004442"/>
    </source>
</evidence>
<dbReference type="GO" id="GO:0015562">
    <property type="term" value="F:efflux transmembrane transporter activity"/>
    <property type="evidence" value="ECO:0007669"/>
    <property type="project" value="InterPro"/>
</dbReference>
<keyword evidence="4" id="KW-1134">Transmembrane beta strand</keyword>
<evidence type="ECO:0000256" key="6">
    <source>
        <dbReference type="ARBA" id="ARBA00023136"/>
    </source>
</evidence>
<keyword evidence="5" id="KW-0812">Transmembrane</keyword>
<dbReference type="PANTHER" id="PTHR30026">
    <property type="entry name" value="OUTER MEMBRANE PROTEIN TOLC"/>
    <property type="match status" value="1"/>
</dbReference>
<evidence type="ECO:0000256" key="4">
    <source>
        <dbReference type="ARBA" id="ARBA00022452"/>
    </source>
</evidence>
<reference evidence="9" key="1">
    <citation type="submission" date="2020-10" db="EMBL/GenBank/DDBJ databases">
        <authorList>
            <person name="Gilroy R."/>
        </authorList>
    </citation>
    <scope>NUCLEOTIDE SEQUENCE</scope>
    <source>
        <strain evidence="9">11167</strain>
    </source>
</reference>
<evidence type="ECO:0000256" key="7">
    <source>
        <dbReference type="ARBA" id="ARBA00023237"/>
    </source>
</evidence>
<dbReference type="SUPFAM" id="SSF56954">
    <property type="entry name" value="Outer membrane efflux proteins (OEP)"/>
    <property type="match status" value="1"/>
</dbReference>
<dbReference type="Gene3D" id="1.20.1600.10">
    <property type="entry name" value="Outer membrane efflux proteins (OEP)"/>
    <property type="match status" value="1"/>
</dbReference>
<name>A0A9D9EC52_9SPIR</name>
<dbReference type="InterPro" id="IPR051906">
    <property type="entry name" value="TolC-like"/>
</dbReference>
<comment type="caution">
    <text evidence="9">The sequence shown here is derived from an EMBL/GenBank/DDBJ whole genome shotgun (WGS) entry which is preliminary data.</text>
</comment>
<dbReference type="AlphaFoldDB" id="A0A9D9EC52"/>
<evidence type="ECO:0000313" key="10">
    <source>
        <dbReference type="Proteomes" id="UP000823633"/>
    </source>
</evidence>
<gene>
    <name evidence="9" type="ORF">IAC42_08605</name>
</gene>
<dbReference type="PANTHER" id="PTHR30026:SF20">
    <property type="entry name" value="OUTER MEMBRANE PROTEIN TOLC"/>
    <property type="match status" value="1"/>
</dbReference>
<dbReference type="EMBL" id="JADIMU010000057">
    <property type="protein sequence ID" value="MBO8443795.1"/>
    <property type="molecule type" value="Genomic_DNA"/>
</dbReference>
<protein>
    <submittedName>
        <fullName evidence="9">TolC family protein</fullName>
    </submittedName>
</protein>
<evidence type="ECO:0000256" key="3">
    <source>
        <dbReference type="ARBA" id="ARBA00022448"/>
    </source>
</evidence>
<evidence type="ECO:0000256" key="2">
    <source>
        <dbReference type="ARBA" id="ARBA00007613"/>
    </source>
</evidence>
<dbReference type="Proteomes" id="UP000823633">
    <property type="component" value="Unassembled WGS sequence"/>
</dbReference>
<keyword evidence="8" id="KW-0732">Signal</keyword>
<dbReference type="InterPro" id="IPR003423">
    <property type="entry name" value="OMP_efflux"/>
</dbReference>
<dbReference type="Pfam" id="PF02321">
    <property type="entry name" value="OEP"/>
    <property type="match status" value="1"/>
</dbReference>
<evidence type="ECO:0000256" key="8">
    <source>
        <dbReference type="SAM" id="SignalP"/>
    </source>
</evidence>
<proteinExistence type="inferred from homology"/>
<evidence type="ECO:0000256" key="5">
    <source>
        <dbReference type="ARBA" id="ARBA00022692"/>
    </source>
</evidence>
<dbReference type="GO" id="GO:1990281">
    <property type="term" value="C:efflux pump complex"/>
    <property type="evidence" value="ECO:0007669"/>
    <property type="project" value="TreeGrafter"/>
</dbReference>
<feature type="signal peptide" evidence="8">
    <location>
        <begin position="1"/>
        <end position="21"/>
    </location>
</feature>
<accession>A0A9D9EC52</accession>
<keyword evidence="6" id="KW-0472">Membrane</keyword>
<keyword evidence="3" id="KW-0813">Transport</keyword>
<comment type="subcellular location">
    <subcellularLocation>
        <location evidence="1">Cell outer membrane</location>
    </subcellularLocation>
</comment>